<comment type="caution">
    <text evidence="1">The sequence shown here is derived from an EMBL/GenBank/DDBJ whole genome shotgun (WGS) entry which is preliminary data.</text>
</comment>
<gene>
    <name evidence="1" type="ORF">HMPREF0428_01413</name>
</gene>
<name>A0AA87DSA4_9BACL</name>
<dbReference type="Proteomes" id="UP000004773">
    <property type="component" value="Unassembled WGS sequence"/>
</dbReference>
<proteinExistence type="predicted"/>
<dbReference type="EMBL" id="ACRO01000030">
    <property type="protein sequence ID" value="EGF87043.1"/>
    <property type="molecule type" value="Genomic_DNA"/>
</dbReference>
<dbReference type="AlphaFoldDB" id="A0AA87DSA4"/>
<protein>
    <submittedName>
        <fullName evidence="1">Uncharacterized protein</fullName>
    </submittedName>
</protein>
<organism evidence="1 2">
    <name type="scientific">Gemella haemolysans M341</name>
    <dbReference type="NCBI Taxonomy" id="562981"/>
    <lineage>
        <taxon>Bacteria</taxon>
        <taxon>Bacillati</taxon>
        <taxon>Bacillota</taxon>
        <taxon>Bacilli</taxon>
        <taxon>Bacillales</taxon>
        <taxon>Gemellaceae</taxon>
        <taxon>Gemella</taxon>
    </lineage>
</organism>
<dbReference type="RefSeq" id="WP_003147559.1">
    <property type="nucleotide sequence ID" value="NZ_GL883584.1"/>
</dbReference>
<accession>A0AA87DSA4</accession>
<reference evidence="1 2" key="1">
    <citation type="submission" date="2011-03" db="EMBL/GenBank/DDBJ databases">
        <title>The Genome Sequence of Gemella haemolysans M341.</title>
        <authorList>
            <consortium name="The Broad Institute Genome Sequencing Platform"/>
            <consortium name="The Broad Institute Genome Sequencing Center for Infectious Disease"/>
            <person name="Earl A."/>
            <person name="Ward D."/>
            <person name="Feldgarden M."/>
            <person name="Gevers D."/>
            <person name="Sibley C.D."/>
            <person name="Field T.R."/>
            <person name="Grinwis M."/>
            <person name="Eshaghurshan C.S."/>
            <person name="Surette M.G."/>
            <person name="Young S.K."/>
            <person name="Zeng Q."/>
            <person name="Gargeya S."/>
            <person name="Fitzgerald M."/>
            <person name="Haas B."/>
            <person name="Abouelleil A."/>
            <person name="Alvarado L."/>
            <person name="Arachchi H.M."/>
            <person name="Berlin A."/>
            <person name="Brown A."/>
            <person name="Chapman S.B."/>
            <person name="Chen Z."/>
            <person name="Dunbar C."/>
            <person name="Freedman E."/>
            <person name="Gearin G."/>
            <person name="Gellesch M."/>
            <person name="Goldberg J."/>
            <person name="Griggs A."/>
            <person name="Gujja S."/>
            <person name="Heilman E.R."/>
            <person name="Heiman D."/>
            <person name="Howarth C."/>
            <person name="Larson L."/>
            <person name="Lui A."/>
            <person name="MacDonald P.J.P."/>
            <person name="Mehta T."/>
            <person name="Montmayeur A."/>
            <person name="Murphy C."/>
            <person name="Neiman D."/>
            <person name="Pearson M."/>
            <person name="Priest M."/>
            <person name="Roberts A."/>
            <person name="Saif S."/>
            <person name="Shea T."/>
            <person name="Shenoy N."/>
            <person name="Sisk P."/>
            <person name="Stolte C."/>
            <person name="Sykes S."/>
            <person name="White J."/>
            <person name="Yandava C."/>
            <person name="Wortman J."/>
            <person name="Nusbaum C."/>
            <person name="Birren B."/>
        </authorList>
    </citation>
    <scope>NUCLEOTIDE SEQUENCE [LARGE SCALE GENOMIC DNA]</scope>
    <source>
        <strain evidence="1 2">M341</strain>
    </source>
</reference>
<evidence type="ECO:0000313" key="1">
    <source>
        <dbReference type="EMBL" id="EGF87043.1"/>
    </source>
</evidence>
<evidence type="ECO:0000313" key="2">
    <source>
        <dbReference type="Proteomes" id="UP000004773"/>
    </source>
</evidence>
<sequence>MYKITRVVEVSRNTLNPINFNINKYINEELQEDEFLLNIEYFKDNELSSKYPTLAYLHIAKLIKE</sequence>